<evidence type="ECO:0000256" key="4">
    <source>
        <dbReference type="SAM" id="MobiDB-lite"/>
    </source>
</evidence>
<dbReference type="Pfam" id="PF00612">
    <property type="entry name" value="IQ"/>
    <property type="match status" value="2"/>
</dbReference>
<protein>
    <recommendedName>
        <fullName evidence="5">DUF4005 domain-containing protein</fullName>
    </recommendedName>
</protein>
<accession>U5DAT0</accession>
<feature type="domain" description="DUF4005" evidence="5">
    <location>
        <begin position="351"/>
        <end position="427"/>
    </location>
</feature>
<comment type="subunit">
    <text evidence="3">Binds to multiple calmodulin (CaM) in the presence of Ca(2+) and CaM-like proteins.</text>
</comment>
<dbReference type="eggNOG" id="ENOG502QUBM">
    <property type="taxonomic scope" value="Eukaryota"/>
</dbReference>
<feature type="compositionally biased region" description="Polar residues" evidence="4">
    <location>
        <begin position="407"/>
        <end position="418"/>
    </location>
</feature>
<dbReference type="Gramene" id="ERN19340">
    <property type="protein sequence ID" value="ERN19340"/>
    <property type="gene ID" value="AMTR_s00069p00100460"/>
</dbReference>
<dbReference type="GO" id="GO:0005516">
    <property type="term" value="F:calmodulin binding"/>
    <property type="evidence" value="ECO:0007669"/>
    <property type="project" value="UniProtKB-KW"/>
</dbReference>
<evidence type="ECO:0000313" key="6">
    <source>
        <dbReference type="EMBL" id="ERN19340.1"/>
    </source>
</evidence>
<feature type="compositionally biased region" description="Basic and acidic residues" evidence="4">
    <location>
        <begin position="220"/>
        <end position="237"/>
    </location>
</feature>
<feature type="compositionally biased region" description="Basic and acidic residues" evidence="4">
    <location>
        <begin position="290"/>
        <end position="305"/>
    </location>
</feature>
<dbReference type="Pfam" id="PF13178">
    <property type="entry name" value="DUF4005"/>
    <property type="match status" value="1"/>
</dbReference>
<dbReference type="KEGG" id="atr:18447724"/>
<evidence type="ECO:0000313" key="7">
    <source>
        <dbReference type="Proteomes" id="UP000017836"/>
    </source>
</evidence>
<feature type="compositionally biased region" description="Basic and acidic residues" evidence="4">
    <location>
        <begin position="420"/>
        <end position="440"/>
    </location>
</feature>
<dbReference type="EMBL" id="KI392069">
    <property type="protein sequence ID" value="ERN19340.1"/>
    <property type="molecule type" value="Genomic_DNA"/>
</dbReference>
<evidence type="ECO:0000256" key="2">
    <source>
        <dbReference type="ARBA" id="ARBA00024341"/>
    </source>
</evidence>
<feature type="region of interest" description="Disordered" evidence="4">
    <location>
        <begin position="194"/>
        <end position="256"/>
    </location>
</feature>
<feature type="compositionally biased region" description="Polar residues" evidence="4">
    <location>
        <begin position="278"/>
        <end position="288"/>
    </location>
</feature>
<dbReference type="HOGENOM" id="CLU_042730_1_1_1"/>
<dbReference type="SMART" id="SM00015">
    <property type="entry name" value="IQ"/>
    <property type="match status" value="2"/>
</dbReference>
<dbReference type="Gene3D" id="1.20.5.190">
    <property type="match status" value="1"/>
</dbReference>
<keyword evidence="1" id="KW-0112">Calmodulin-binding</keyword>
<dbReference type="OrthoDB" id="1686972at2759"/>
<organism evidence="6 7">
    <name type="scientific">Amborella trichopoda</name>
    <dbReference type="NCBI Taxonomy" id="13333"/>
    <lineage>
        <taxon>Eukaryota</taxon>
        <taxon>Viridiplantae</taxon>
        <taxon>Streptophyta</taxon>
        <taxon>Embryophyta</taxon>
        <taxon>Tracheophyta</taxon>
        <taxon>Spermatophyta</taxon>
        <taxon>Magnoliopsida</taxon>
        <taxon>Amborellales</taxon>
        <taxon>Amborellaceae</taxon>
        <taxon>Amborella</taxon>
    </lineage>
</organism>
<dbReference type="PANTHER" id="PTHR32295">
    <property type="entry name" value="IQ-DOMAIN 5-RELATED"/>
    <property type="match status" value="1"/>
</dbReference>
<dbReference type="PROSITE" id="PS50096">
    <property type="entry name" value="IQ"/>
    <property type="match status" value="2"/>
</dbReference>
<dbReference type="PANTHER" id="PTHR32295:SF11">
    <property type="entry name" value="PROTEIN IQ-DOMAIN 22"/>
    <property type="match status" value="1"/>
</dbReference>
<evidence type="ECO:0000259" key="5">
    <source>
        <dbReference type="Pfam" id="PF13178"/>
    </source>
</evidence>
<name>U5DAT0_AMBTC</name>
<comment type="similarity">
    <text evidence="2">Belongs to the IQD family.</text>
</comment>
<evidence type="ECO:0000256" key="1">
    <source>
        <dbReference type="ARBA" id="ARBA00022860"/>
    </source>
</evidence>
<feature type="region of interest" description="Disordered" evidence="4">
    <location>
        <begin position="1"/>
        <end position="70"/>
    </location>
</feature>
<keyword evidence="7" id="KW-1185">Reference proteome</keyword>
<feature type="compositionally biased region" description="Polar residues" evidence="4">
    <location>
        <begin position="313"/>
        <end position="328"/>
    </location>
</feature>
<dbReference type="OMA" id="AETMRCM"/>
<dbReference type="AlphaFoldDB" id="U5DAT0"/>
<feature type="region of interest" description="Disordered" evidence="4">
    <location>
        <begin position="407"/>
        <end position="445"/>
    </location>
</feature>
<feature type="region of interest" description="Disordered" evidence="4">
    <location>
        <begin position="271"/>
        <end position="330"/>
    </location>
</feature>
<sequence length="463" mass="49786">MGKASRWLRGLLGSKKSATSQDPPGGEPLKERRKWGFVKSFRDKERGGAGPRLSAPAAAEQRGSYREGASRFDESNKHAIAVAAATAAVAEAAVAAAQAAAAVVRLTSSGRAAGCSVAVAGAYGGGGGKREDWAAVKIQSAFRAYLARRALRALKGLVKLQALVRGHIVRKQAFETLRCMQALVRVQARARAGRLHASEATHPPHSSQPSKPTFGPATPDKQESRMQRNLSKRERMVPLKRNASKPSSGDIGQDGMHPGWMWLDRWMDGGRSIDHAPSTETARSARTAKTTHDDDHSDKILEIDPGKPGLSPSKDSTTAQLSISSASPSVRMPLHSPLSPLRVRYEEEDCIYGTAENSPQLYSASSSMHGLKRGPFAPAKSEGSGVGQGYFDGYYWNFPNYMANTESSRAKARSQSAPRQRPECEKVGSLQKSEHGDGCKARFTSKAYPGSGRLNRLGMPIRG</sequence>
<gene>
    <name evidence="6" type="ORF">AMTR_s00069p00100460</name>
</gene>
<dbReference type="Proteomes" id="UP000017836">
    <property type="component" value="Unassembled WGS sequence"/>
</dbReference>
<proteinExistence type="inferred from homology"/>
<reference evidence="7" key="1">
    <citation type="journal article" date="2013" name="Science">
        <title>The Amborella genome and the evolution of flowering plants.</title>
        <authorList>
            <consortium name="Amborella Genome Project"/>
        </authorList>
    </citation>
    <scope>NUCLEOTIDE SEQUENCE [LARGE SCALE GENOMIC DNA]</scope>
</reference>
<dbReference type="InterPro" id="IPR025064">
    <property type="entry name" value="DUF4005"/>
</dbReference>
<evidence type="ECO:0000256" key="3">
    <source>
        <dbReference type="ARBA" id="ARBA00024378"/>
    </source>
</evidence>
<dbReference type="InterPro" id="IPR000048">
    <property type="entry name" value="IQ_motif_EF-hand-BS"/>
</dbReference>